<dbReference type="Pfam" id="PF03661">
    <property type="entry name" value="TMEM33_Pom33"/>
    <property type="match status" value="1"/>
</dbReference>
<evidence type="ECO:0000256" key="3">
    <source>
        <dbReference type="ARBA" id="ARBA00022692"/>
    </source>
</evidence>
<dbReference type="AlphaFoldDB" id="A0AAD2D0X4"/>
<feature type="transmembrane region" description="Helical" evidence="6">
    <location>
        <begin position="154"/>
        <end position="182"/>
    </location>
</feature>
<keyword evidence="8" id="KW-1185">Reference proteome</keyword>
<evidence type="ECO:0000313" key="8">
    <source>
        <dbReference type="Proteomes" id="UP001295684"/>
    </source>
</evidence>
<evidence type="ECO:0000313" key="7">
    <source>
        <dbReference type="EMBL" id="CAI2375982.1"/>
    </source>
</evidence>
<accession>A0AAD2D0X4</accession>
<comment type="similarity">
    <text evidence="2">Belongs to the PER33/POM33 family.</text>
</comment>
<feature type="transmembrane region" description="Helical" evidence="6">
    <location>
        <begin position="225"/>
        <end position="249"/>
    </location>
</feature>
<dbReference type="Proteomes" id="UP001295684">
    <property type="component" value="Unassembled WGS sequence"/>
</dbReference>
<dbReference type="InterPro" id="IPR051645">
    <property type="entry name" value="PER33/POM33_regulator"/>
</dbReference>
<evidence type="ECO:0000256" key="6">
    <source>
        <dbReference type="SAM" id="Phobius"/>
    </source>
</evidence>
<organism evidence="7 8">
    <name type="scientific">Euplotes crassus</name>
    <dbReference type="NCBI Taxonomy" id="5936"/>
    <lineage>
        <taxon>Eukaryota</taxon>
        <taxon>Sar</taxon>
        <taxon>Alveolata</taxon>
        <taxon>Ciliophora</taxon>
        <taxon>Intramacronucleata</taxon>
        <taxon>Spirotrichea</taxon>
        <taxon>Hypotrichia</taxon>
        <taxon>Euplotida</taxon>
        <taxon>Euplotidae</taxon>
        <taxon>Moneuplotes</taxon>
    </lineage>
</organism>
<dbReference type="PANTHER" id="PTHR12703">
    <property type="entry name" value="TRANSMEMBRANE PROTEIN 33"/>
    <property type="match status" value="1"/>
</dbReference>
<dbReference type="GO" id="GO:0061024">
    <property type="term" value="P:membrane organization"/>
    <property type="evidence" value="ECO:0007669"/>
    <property type="project" value="TreeGrafter"/>
</dbReference>
<keyword evidence="4 6" id="KW-1133">Transmembrane helix</keyword>
<comment type="subcellular location">
    <subcellularLocation>
        <location evidence="1">Membrane</location>
        <topology evidence="1">Multi-pass membrane protein</topology>
    </subcellularLocation>
</comment>
<proteinExistence type="inferred from homology"/>
<dbReference type="InterPro" id="IPR005344">
    <property type="entry name" value="TMEM33/Pom33"/>
</dbReference>
<comment type="caution">
    <text evidence="7">The sequence shown here is derived from an EMBL/GenBank/DDBJ whole genome shotgun (WGS) entry which is preliminary data.</text>
</comment>
<dbReference type="GO" id="GO:0005783">
    <property type="term" value="C:endoplasmic reticulum"/>
    <property type="evidence" value="ECO:0007669"/>
    <property type="project" value="TreeGrafter"/>
</dbReference>
<sequence>MDEKYKKYQEFSWKDSQEWQTYLNGLYPVPPLKVLDKFKKKWYKKNIDKDFDVNYDHEDAKRNENAQQQRQAPPPGANPYGYAYRQAVHEEMPSIKLYVAVAYLLFILTVLFSGITNKICLAACVLGILNKTGLPKFNMDYLRKVIPEEHFHNLGYLGVIFFLGGFNLIAYSPLLIFAYIYVSDYAMEYLRHSPNSPIPSFVRPFLQKGVTNKPQLLTLKADLEIYVGIYLIIGWFFGWSSLVSIIFFWQFIRLKYMLNNQTQQAFVRFKGLIDGYVNAPSCPGIVKTGWRKCQDLAAWSVKFDQQQQ</sequence>
<evidence type="ECO:0000256" key="5">
    <source>
        <dbReference type="ARBA" id="ARBA00023136"/>
    </source>
</evidence>
<protein>
    <recommendedName>
        <fullName evidence="9">Transmembrane protein</fullName>
    </recommendedName>
</protein>
<evidence type="ECO:0000256" key="2">
    <source>
        <dbReference type="ARBA" id="ARBA00007322"/>
    </source>
</evidence>
<evidence type="ECO:0000256" key="4">
    <source>
        <dbReference type="ARBA" id="ARBA00022989"/>
    </source>
</evidence>
<evidence type="ECO:0008006" key="9">
    <source>
        <dbReference type="Google" id="ProtNLM"/>
    </source>
</evidence>
<gene>
    <name evidence="7" type="ORF">ECRASSUSDP1_LOCUS17350</name>
</gene>
<name>A0AAD2D0X4_EUPCR</name>
<keyword evidence="3 6" id="KW-0812">Transmembrane</keyword>
<feature type="transmembrane region" description="Helical" evidence="6">
    <location>
        <begin position="100"/>
        <end position="129"/>
    </location>
</feature>
<reference evidence="7" key="1">
    <citation type="submission" date="2023-07" db="EMBL/GenBank/DDBJ databases">
        <authorList>
            <consortium name="AG Swart"/>
            <person name="Singh M."/>
            <person name="Singh A."/>
            <person name="Seah K."/>
            <person name="Emmerich C."/>
        </authorList>
    </citation>
    <scope>NUCLEOTIDE SEQUENCE</scope>
    <source>
        <strain evidence="7">DP1</strain>
    </source>
</reference>
<dbReference type="EMBL" id="CAMPGE010017508">
    <property type="protein sequence ID" value="CAI2375982.1"/>
    <property type="molecule type" value="Genomic_DNA"/>
</dbReference>
<dbReference type="GO" id="GO:0071786">
    <property type="term" value="P:endoplasmic reticulum tubular network organization"/>
    <property type="evidence" value="ECO:0007669"/>
    <property type="project" value="TreeGrafter"/>
</dbReference>
<dbReference type="PANTHER" id="PTHR12703:SF4">
    <property type="entry name" value="TRANSMEMBRANE PROTEIN 33"/>
    <property type="match status" value="1"/>
</dbReference>
<dbReference type="GO" id="GO:0016020">
    <property type="term" value="C:membrane"/>
    <property type="evidence" value="ECO:0007669"/>
    <property type="project" value="UniProtKB-SubCell"/>
</dbReference>
<evidence type="ECO:0000256" key="1">
    <source>
        <dbReference type="ARBA" id="ARBA00004141"/>
    </source>
</evidence>
<keyword evidence="5 6" id="KW-0472">Membrane</keyword>